<evidence type="ECO:0000256" key="1">
    <source>
        <dbReference type="SAM" id="MobiDB-lite"/>
    </source>
</evidence>
<keyword evidence="3" id="KW-1185">Reference proteome</keyword>
<feature type="compositionally biased region" description="Basic residues" evidence="1">
    <location>
        <begin position="1"/>
        <end position="10"/>
    </location>
</feature>
<evidence type="ECO:0000313" key="3">
    <source>
        <dbReference type="Proteomes" id="UP001412239"/>
    </source>
</evidence>
<feature type="compositionally biased region" description="Acidic residues" evidence="1">
    <location>
        <begin position="407"/>
        <end position="417"/>
    </location>
</feature>
<feature type="region of interest" description="Disordered" evidence="1">
    <location>
        <begin position="398"/>
        <end position="432"/>
    </location>
</feature>
<accession>A0A292PPI3</accession>
<feature type="compositionally biased region" description="Low complexity" evidence="1">
    <location>
        <begin position="472"/>
        <end position="511"/>
    </location>
</feature>
<dbReference type="AlphaFoldDB" id="A0A292PPI3"/>
<dbReference type="EMBL" id="LN891082">
    <property type="protein sequence ID" value="CUS09436.1"/>
    <property type="molecule type" value="Genomic_DNA"/>
</dbReference>
<feature type="compositionally biased region" description="Basic and acidic residues" evidence="1">
    <location>
        <begin position="65"/>
        <end position="81"/>
    </location>
</feature>
<evidence type="ECO:0000313" key="2">
    <source>
        <dbReference type="EMBL" id="CUS09436.1"/>
    </source>
</evidence>
<dbReference type="Proteomes" id="UP001412239">
    <property type="component" value="Unassembled WGS sequence"/>
</dbReference>
<feature type="compositionally biased region" description="Acidic residues" evidence="1">
    <location>
        <begin position="46"/>
        <end position="64"/>
    </location>
</feature>
<feature type="compositionally biased region" description="Pro residues" evidence="1">
    <location>
        <begin position="107"/>
        <end position="120"/>
    </location>
</feature>
<proteinExistence type="predicted"/>
<protein>
    <submittedName>
        <fullName evidence="2">Uncharacterized protein</fullName>
    </submittedName>
</protein>
<reference evidence="2" key="1">
    <citation type="submission" date="2015-10" db="EMBL/GenBank/DDBJ databases">
        <authorList>
            <person name="Regsiter A."/>
            <person name="william w."/>
        </authorList>
    </citation>
    <scope>NUCLEOTIDE SEQUENCE</scope>
    <source>
        <strain evidence="2">Montdore</strain>
    </source>
</reference>
<gene>
    <name evidence="2" type="ORF">GSTUAT00006468001</name>
</gene>
<name>A0A292PPI3_9PEZI</name>
<feature type="compositionally biased region" description="Low complexity" evidence="1">
    <location>
        <begin position="121"/>
        <end position="136"/>
    </location>
</feature>
<sequence length="536" mass="58328">MPRPNKRTLACRRASGIGRAKRLRQERVVGALAPITSQARIATKTEDEEGEEEDHSDTEEEEEEGRDREQRDADQNGHELEAQVGEVGGGPELYSNFSPLAYRPTPIQTPVPIPASPPAPTTTSPTAPVAPVAPVALIEDPAPDTQNSDGHENGLEQTEGLEEPTVTPFTPVNPLNKPIPIPSSSAAAVTKTPCRQTLWRRRKRAEAAAAAAAAVAITAATPEAPPPPDTPTAISLTHAQELNAALARWPRAVPQDIKREILLAAANDMEKLLKSKTLTPTGQDLVRHQQVLQFINAQLKNSRNAPRMEIAELVASTYRKGRDVAERIVKTEKEWVKNRVVPSGKQGRTAKVPSMIEDQATRRVVEQYIEKAVREEGISSQGLVKAVTDYWQSLESQDSIRNRIRDEEDDGEDDDQAEAPAQGPTAPKKLSITTKTATRWLQLMGYTFKDGKYHLKGEIVAKTPKSLENHAHQQQQIQQMQQELQAHAAASSAQPPTTPGPSQHSQHSQAPGSPPPPGQPPSSSSEFSGFNWQGSG</sequence>
<feature type="region of interest" description="Disordered" evidence="1">
    <location>
        <begin position="467"/>
        <end position="536"/>
    </location>
</feature>
<feature type="region of interest" description="Disordered" evidence="1">
    <location>
        <begin position="1"/>
        <end position="168"/>
    </location>
</feature>
<organism evidence="2 3">
    <name type="scientific">Tuber aestivum</name>
    <name type="common">summer truffle</name>
    <dbReference type="NCBI Taxonomy" id="59557"/>
    <lineage>
        <taxon>Eukaryota</taxon>
        <taxon>Fungi</taxon>
        <taxon>Dikarya</taxon>
        <taxon>Ascomycota</taxon>
        <taxon>Pezizomycotina</taxon>
        <taxon>Pezizomycetes</taxon>
        <taxon>Pezizales</taxon>
        <taxon>Tuberaceae</taxon>
        <taxon>Tuber</taxon>
    </lineage>
</organism>